<feature type="region of interest" description="Disordered" evidence="1">
    <location>
        <begin position="182"/>
        <end position="281"/>
    </location>
</feature>
<dbReference type="Gramene" id="MELO3C032810.2.1">
    <property type="protein sequence ID" value="MELO3C032810.2.1"/>
    <property type="gene ID" value="MELO3C032810.2"/>
</dbReference>
<feature type="compositionally biased region" description="Basic and acidic residues" evidence="1">
    <location>
        <begin position="182"/>
        <end position="192"/>
    </location>
</feature>
<dbReference type="EnsemblPlants" id="MELO3C032810.2.1">
    <property type="protein sequence ID" value="MELO3C032810.2.1"/>
    <property type="gene ID" value="MELO3C032810.2"/>
</dbReference>
<feature type="compositionally biased region" description="Acidic residues" evidence="1">
    <location>
        <begin position="220"/>
        <end position="231"/>
    </location>
</feature>
<organism evidence="2">
    <name type="scientific">Cucumis melo</name>
    <name type="common">Muskmelon</name>
    <dbReference type="NCBI Taxonomy" id="3656"/>
    <lineage>
        <taxon>Eukaryota</taxon>
        <taxon>Viridiplantae</taxon>
        <taxon>Streptophyta</taxon>
        <taxon>Embryophyta</taxon>
        <taxon>Tracheophyta</taxon>
        <taxon>Spermatophyta</taxon>
        <taxon>Magnoliopsida</taxon>
        <taxon>eudicotyledons</taxon>
        <taxon>Gunneridae</taxon>
        <taxon>Pentapetalae</taxon>
        <taxon>rosids</taxon>
        <taxon>fabids</taxon>
        <taxon>Cucurbitales</taxon>
        <taxon>Cucurbitaceae</taxon>
        <taxon>Benincaseae</taxon>
        <taxon>Cucumis</taxon>
    </lineage>
</organism>
<evidence type="ECO:0000256" key="1">
    <source>
        <dbReference type="SAM" id="MobiDB-lite"/>
    </source>
</evidence>
<accession>A0A9I9EEY0</accession>
<dbReference type="AlphaFoldDB" id="A0A9I9EEY0"/>
<protein>
    <recommendedName>
        <fullName evidence="3">Protein Ycf2-like</fullName>
    </recommendedName>
</protein>
<sequence length="331" mass="38577">MLEIEVKKEAIHFIHPNEDSEEWDSFVLLLLDTAPHSLEMNKGDMNDKKNTKLENGSTSSLHFEVTFFRFLLPPFSIFYFKFNIQFSGSLYYFKSSNLHLNLQSSRFSSSGSLRRFQYLRLLQIFSLVRFQIDKIKMKKGKGEVRTRTSDRLRAAGITEVVDVYSFFYAYQRIENIVVEGSRSKRDSLKDTERESEEEEQGEKDEQREEDKQVEEKHDEEGEGETAVDEDSSSSTSEQDERPTDTKKRKNGVEKGKKVKAIKKEQKAREDQRGKGKAPIKPEKFERMCKPKSSSQLHFLIEGRVLKFELREFALITGLNCHKISDINQEDI</sequence>
<reference evidence="2" key="1">
    <citation type="submission" date="2023-03" db="UniProtKB">
        <authorList>
            <consortium name="EnsemblPlants"/>
        </authorList>
    </citation>
    <scope>IDENTIFICATION</scope>
</reference>
<name>A0A9I9EEY0_CUCME</name>
<feature type="compositionally biased region" description="Basic and acidic residues" evidence="1">
    <location>
        <begin position="203"/>
        <end position="219"/>
    </location>
</feature>
<feature type="compositionally biased region" description="Basic and acidic residues" evidence="1">
    <location>
        <begin position="238"/>
        <end position="281"/>
    </location>
</feature>
<feature type="compositionally biased region" description="Acidic residues" evidence="1">
    <location>
        <begin position="193"/>
        <end position="202"/>
    </location>
</feature>
<evidence type="ECO:0008006" key="3">
    <source>
        <dbReference type="Google" id="ProtNLM"/>
    </source>
</evidence>
<proteinExistence type="predicted"/>
<evidence type="ECO:0000313" key="2">
    <source>
        <dbReference type="EnsemblPlants" id="MELO3C032810.2.1"/>
    </source>
</evidence>